<comment type="subcellular location">
    <subcellularLocation>
        <location evidence="1">Membrane</location>
        <topology evidence="1">Multi-pass membrane protein</topology>
    </subcellularLocation>
</comment>
<protein>
    <submittedName>
        <fullName evidence="8">RNA polymerase sigma factor</fullName>
    </submittedName>
</protein>
<feature type="transmembrane region" description="Helical" evidence="6">
    <location>
        <begin position="70"/>
        <end position="89"/>
    </location>
</feature>
<dbReference type="RefSeq" id="WP_100256019.1">
    <property type="nucleotide sequence ID" value="NZ_CP011797.1"/>
</dbReference>
<dbReference type="AlphaFoldDB" id="A0A2K8KRU5"/>
<dbReference type="InterPro" id="IPR006696">
    <property type="entry name" value="DUF423"/>
</dbReference>
<feature type="signal peptide" evidence="7">
    <location>
        <begin position="1"/>
        <end position="28"/>
    </location>
</feature>
<comment type="similarity">
    <text evidence="2">Belongs to the UPF0382 family.</text>
</comment>
<accession>A0A2K8KRU5</accession>
<reference evidence="8 9" key="1">
    <citation type="journal article" date="2017" name="Environ. Microbiol.">
        <title>Genomic and physiological analyses of 'Reinekea forsetii' reveal a versatile opportunistic lifestyle during spring algae blooms.</title>
        <authorList>
            <person name="Avci B."/>
            <person name="Hahnke R.L."/>
            <person name="Chafee M."/>
            <person name="Fischer T."/>
            <person name="Gruber-Vodicka H."/>
            <person name="Tegetmeyer H.E."/>
            <person name="Harder J."/>
            <person name="Fuchs B.M."/>
            <person name="Amann R.I."/>
            <person name="Teeling H."/>
        </authorList>
    </citation>
    <scope>NUCLEOTIDE SEQUENCE [LARGE SCALE GENOMIC DNA]</scope>
    <source>
        <strain evidence="8 9">Hel1_31_D35</strain>
    </source>
</reference>
<keyword evidence="5 6" id="KW-0472">Membrane</keyword>
<evidence type="ECO:0000256" key="7">
    <source>
        <dbReference type="SAM" id="SignalP"/>
    </source>
</evidence>
<organism evidence="8 9">
    <name type="scientific">Reinekea forsetii</name>
    <dbReference type="NCBI Taxonomy" id="1336806"/>
    <lineage>
        <taxon>Bacteria</taxon>
        <taxon>Pseudomonadati</taxon>
        <taxon>Pseudomonadota</taxon>
        <taxon>Gammaproteobacteria</taxon>
        <taxon>Oceanospirillales</taxon>
        <taxon>Saccharospirillaceae</taxon>
        <taxon>Reinekea</taxon>
    </lineage>
</organism>
<feature type="chain" id="PRO_5014758942" evidence="7">
    <location>
        <begin position="29"/>
        <end position="128"/>
    </location>
</feature>
<dbReference type="Pfam" id="PF04241">
    <property type="entry name" value="DUF423"/>
    <property type="match status" value="1"/>
</dbReference>
<keyword evidence="7" id="KW-0732">Signal</keyword>
<evidence type="ECO:0000256" key="3">
    <source>
        <dbReference type="ARBA" id="ARBA00022692"/>
    </source>
</evidence>
<dbReference type="EMBL" id="CP011797">
    <property type="protein sequence ID" value="ATX75626.1"/>
    <property type="molecule type" value="Genomic_DNA"/>
</dbReference>
<evidence type="ECO:0000313" key="9">
    <source>
        <dbReference type="Proteomes" id="UP000229757"/>
    </source>
</evidence>
<keyword evidence="3 6" id="KW-0812">Transmembrane</keyword>
<dbReference type="OrthoDB" id="9802121at2"/>
<evidence type="ECO:0000256" key="6">
    <source>
        <dbReference type="SAM" id="Phobius"/>
    </source>
</evidence>
<proteinExistence type="inferred from homology"/>
<evidence type="ECO:0000256" key="5">
    <source>
        <dbReference type="ARBA" id="ARBA00023136"/>
    </source>
</evidence>
<dbReference type="KEGG" id="rfo:REIFOR_00454"/>
<keyword evidence="9" id="KW-1185">Reference proteome</keyword>
<evidence type="ECO:0000256" key="1">
    <source>
        <dbReference type="ARBA" id="ARBA00004141"/>
    </source>
</evidence>
<evidence type="ECO:0000256" key="2">
    <source>
        <dbReference type="ARBA" id="ARBA00009694"/>
    </source>
</evidence>
<dbReference type="Proteomes" id="UP000229757">
    <property type="component" value="Chromosome"/>
</dbReference>
<dbReference type="PANTHER" id="PTHR43461:SF1">
    <property type="entry name" value="TRANSMEMBRANE PROTEIN 256"/>
    <property type="match status" value="1"/>
</dbReference>
<dbReference type="PANTHER" id="PTHR43461">
    <property type="entry name" value="TRANSMEMBRANE PROTEIN 256"/>
    <property type="match status" value="1"/>
</dbReference>
<gene>
    <name evidence="8" type="ORF">REIFOR_00454</name>
</gene>
<name>A0A2K8KRU5_9GAMM</name>
<keyword evidence="4 6" id="KW-1133">Transmembrane helix</keyword>
<dbReference type="GO" id="GO:0005886">
    <property type="term" value="C:plasma membrane"/>
    <property type="evidence" value="ECO:0007669"/>
    <property type="project" value="TreeGrafter"/>
</dbReference>
<feature type="transmembrane region" description="Helical" evidence="6">
    <location>
        <begin position="95"/>
        <end position="118"/>
    </location>
</feature>
<sequence>MNRFALVAGSLMSALAVALGAFGAHALAAITRPERLDTWETGARYLMYHGLALLAIGLLSAVLQTTFRGPVRLIFSGAVIFSGSLFLLVLSHTPWLGAITPLGGILMISGWIQLAYILSKIPNSRPTL</sequence>
<evidence type="ECO:0000256" key="4">
    <source>
        <dbReference type="ARBA" id="ARBA00022989"/>
    </source>
</evidence>
<feature type="transmembrane region" description="Helical" evidence="6">
    <location>
        <begin position="44"/>
        <end position="63"/>
    </location>
</feature>
<evidence type="ECO:0000313" key="8">
    <source>
        <dbReference type="EMBL" id="ATX75626.1"/>
    </source>
</evidence>